<organism evidence="2 3">
    <name type="scientific">Prauserella marina</name>
    <dbReference type="NCBI Taxonomy" id="530584"/>
    <lineage>
        <taxon>Bacteria</taxon>
        <taxon>Bacillati</taxon>
        <taxon>Actinomycetota</taxon>
        <taxon>Actinomycetes</taxon>
        <taxon>Pseudonocardiales</taxon>
        <taxon>Pseudonocardiaceae</taxon>
        <taxon>Prauserella</taxon>
    </lineage>
</organism>
<evidence type="ECO:0000313" key="3">
    <source>
        <dbReference type="Proteomes" id="UP000199494"/>
    </source>
</evidence>
<dbReference type="EMBL" id="FMZE01000002">
    <property type="protein sequence ID" value="SDC57538.1"/>
    <property type="molecule type" value="Genomic_DNA"/>
</dbReference>
<dbReference type="PANTHER" id="PTHR30163:SF8">
    <property type="entry name" value="LYTIC MUREIN TRANSGLYCOSYLASE"/>
    <property type="match status" value="1"/>
</dbReference>
<dbReference type="AlphaFoldDB" id="A0A222VM54"/>
<dbReference type="PRINTS" id="PR01217">
    <property type="entry name" value="PRICHEXTENSN"/>
</dbReference>
<dbReference type="SUPFAM" id="SSF53955">
    <property type="entry name" value="Lysozyme-like"/>
    <property type="match status" value="1"/>
</dbReference>
<feature type="compositionally biased region" description="Acidic residues" evidence="1">
    <location>
        <begin position="379"/>
        <end position="389"/>
    </location>
</feature>
<feature type="compositionally biased region" description="Pro residues" evidence="1">
    <location>
        <begin position="410"/>
        <end position="419"/>
    </location>
</feature>
<gene>
    <name evidence="2" type="ORF">SAMN05421630_102642</name>
</gene>
<dbReference type="RefSeq" id="WP_091800630.1">
    <property type="nucleotide sequence ID" value="NZ_CP016353.1"/>
</dbReference>
<proteinExistence type="predicted"/>
<dbReference type="GO" id="GO:0009253">
    <property type="term" value="P:peptidoglycan catabolic process"/>
    <property type="evidence" value="ECO:0007669"/>
    <property type="project" value="TreeGrafter"/>
</dbReference>
<name>A0A222VM54_9PSEU</name>
<protein>
    <submittedName>
        <fullName evidence="2">Membrane-bound lytic murein transglycosylase B</fullName>
    </submittedName>
</protein>
<feature type="compositionally biased region" description="Pro residues" evidence="1">
    <location>
        <begin position="314"/>
        <end position="378"/>
    </location>
</feature>
<feature type="region of interest" description="Disordered" evidence="1">
    <location>
        <begin position="298"/>
        <end position="419"/>
    </location>
</feature>
<dbReference type="PANTHER" id="PTHR30163">
    <property type="entry name" value="MEMBRANE-BOUND LYTIC MUREIN TRANSGLYCOSYLASE B"/>
    <property type="match status" value="1"/>
</dbReference>
<dbReference type="OrthoDB" id="9796191at2"/>
<evidence type="ECO:0000313" key="2">
    <source>
        <dbReference type="EMBL" id="SDC57538.1"/>
    </source>
</evidence>
<dbReference type="GO" id="GO:0008933">
    <property type="term" value="F:peptidoglycan lytic transglycosylase activity"/>
    <property type="evidence" value="ECO:0007669"/>
    <property type="project" value="TreeGrafter"/>
</dbReference>
<dbReference type="STRING" id="530584.SAMN05421630_102642"/>
<evidence type="ECO:0000256" key="1">
    <source>
        <dbReference type="SAM" id="MobiDB-lite"/>
    </source>
</evidence>
<dbReference type="InterPro" id="IPR031304">
    <property type="entry name" value="SLT_2"/>
</dbReference>
<dbReference type="Pfam" id="PF13406">
    <property type="entry name" value="SLT_2"/>
    <property type="match status" value="1"/>
</dbReference>
<reference evidence="2 3" key="1">
    <citation type="submission" date="2016-10" db="EMBL/GenBank/DDBJ databases">
        <authorList>
            <person name="de Groot N.N."/>
        </authorList>
    </citation>
    <scope>NUCLEOTIDE SEQUENCE [LARGE SCALE GENOMIC DNA]</scope>
    <source>
        <strain evidence="2 3">CGMCC 4.5506</strain>
    </source>
</reference>
<accession>A0A222VM54</accession>
<dbReference type="InterPro" id="IPR023346">
    <property type="entry name" value="Lysozyme-like_dom_sf"/>
</dbReference>
<keyword evidence="3" id="KW-1185">Reference proteome</keyword>
<dbReference type="Gene3D" id="1.10.530.10">
    <property type="match status" value="1"/>
</dbReference>
<dbReference type="CDD" id="cd13399">
    <property type="entry name" value="Slt35-like"/>
    <property type="match status" value="1"/>
</dbReference>
<sequence>MRRSQRKTGARRANARTRSVAALAAASLALVPFVGGGAVSVPMLVAEDGGGPLGATGALPEQFTLSPEVLAEAGDPLSLARQGIPAGVPIDGLSAGGGTSYPRGNSAGIPAAVLAAYYKAERTLAWLSPGCRIDWSLLAGVGKVESGHANGGRIDAAGKTLSPILGPQLNGAGAFAAIGDTDGGALDGDAAWDRAVGPMQFIPSTWRAYAADGNGDGVADPHNVFDATVAAGKYLCAGGGDLSDPAQRARAVFRYNHSDSYVRTVLSWAALYSRGAVPTEGMSGPVLASGVTVPGFDAPSGAAGGPGGKKGTPAPKPPKVSPGQPPTSGPPPTTTPPPSGDPGTPTTPPPTTPPPTTPPPTTQPEEPTTPPTDPPPGCEPEEPSPEDPSTEPAEPPAEPSEGQSEDPTSTEPPPETCTP</sequence>
<feature type="compositionally biased region" description="Low complexity" evidence="1">
    <location>
        <begin position="399"/>
        <end position="409"/>
    </location>
</feature>
<dbReference type="InterPro" id="IPR043426">
    <property type="entry name" value="MltB-like"/>
</dbReference>
<dbReference type="KEGG" id="pmad:BAY61_08155"/>
<dbReference type="Proteomes" id="UP000199494">
    <property type="component" value="Unassembled WGS sequence"/>
</dbReference>